<evidence type="ECO:0000256" key="1">
    <source>
        <dbReference type="SAM" id="MobiDB-lite"/>
    </source>
</evidence>
<organism evidence="2 3">
    <name type="scientific">Rhodovulum sulfidophilum</name>
    <name type="common">Rhodobacter sulfidophilus</name>
    <dbReference type="NCBI Taxonomy" id="35806"/>
    <lineage>
        <taxon>Bacteria</taxon>
        <taxon>Pseudomonadati</taxon>
        <taxon>Pseudomonadota</taxon>
        <taxon>Alphaproteobacteria</taxon>
        <taxon>Rhodobacterales</taxon>
        <taxon>Paracoccaceae</taxon>
        <taxon>Rhodovulum</taxon>
    </lineage>
</organism>
<sequence length="843" mass="93411">MDMHVESRSDDDPADVMRALIWGSGGMAQDRLALMSALAGGSLENADLIREVAGRHGNRMLDTHSTRTRELLAQMRRLMEAARNSKKEVTPGQLVADYRDYLRDAGERWLLTMDALRARGDIFREHEAEGCPPVLAYRYEVVIDGADLPHPCNYQLLRIEPPEGVELRPDKRPYVIIDPRAGHGGGIGGFKPDSQVGVAFKGGHPVYFVAFGRDPLPGQTLADVCRAEAEFVREVTRLHPAAAKPVVMGNCQGGWATLLLAATNPDLTGPIVLNGAPVATWSGEVGRHPMRYNAGILGGAMQPMLWSDLGGGRFDGANLVMNFELLNPSRNYFRKYYDIFRDIDQPGMRQRFLDFERWWGGFFTLNEAEIRWVVEQLFVGNRLTRNTAMLEPGRPVDIKAIRAPIIVFASQGDNITPPQQALNWILDAYAGVEEIRIRGQRIVYMVHEEVGHLGIFVSSKIARKEHTEVSSTLRTIEALAPGLYEMRIDAAEGRGEDREFLVSFAERSFADLEQIAGGREEEAAFAAVSRMSTIQSEIYDTAVRPLVRASVNAQAAETTRRLHPLRVQRTAMSSVNPLLAPVAAAAGRLREERHPAAIDNPFLWAERFAADMTEQWIDFGRDMRDAWVEMSFFAMWNSPWARAFGAPEAVRRTRKTTAELRAMPIVQTVLSHVDQGGFVEAVIRMLILLAESRGSVRRDRLERSAWVLNHDEPFAALTAECRARILHEQTLIATHDPEGAIETLPCLLRDPEDRELAARVVQYVPGPIAEMAPHTLEMLQRFRAVLGLSPLAEDVVEDPLASHGAVVHGADMARSGSAAAGVPGAESGVEDAPKTVSERKTSE</sequence>
<dbReference type="KEGG" id="rsu:NHU_02771"/>
<name>A0A0D6B455_RHOSU</name>
<dbReference type="InterPro" id="IPR029058">
    <property type="entry name" value="AB_hydrolase_fold"/>
</dbReference>
<dbReference type="AlphaFoldDB" id="A0A0D6B455"/>
<evidence type="ECO:0000313" key="3">
    <source>
        <dbReference type="Proteomes" id="UP000064912"/>
    </source>
</evidence>
<dbReference type="Proteomes" id="UP000064912">
    <property type="component" value="Chromosome"/>
</dbReference>
<dbReference type="eggNOG" id="COG3243">
    <property type="taxonomic scope" value="Bacteria"/>
</dbReference>
<evidence type="ECO:0000313" key="2">
    <source>
        <dbReference type="EMBL" id="BAQ69918.1"/>
    </source>
</evidence>
<proteinExistence type="predicted"/>
<dbReference type="Gene3D" id="3.40.50.1820">
    <property type="entry name" value="alpha/beta hydrolase"/>
    <property type="match status" value="1"/>
</dbReference>
<accession>A0A0D6B455</accession>
<dbReference type="PANTHER" id="PTHR36837">
    <property type="entry name" value="POLY(3-HYDROXYALKANOATE) POLYMERASE SUBUNIT PHAC"/>
    <property type="match status" value="1"/>
</dbReference>
<feature type="region of interest" description="Disordered" evidence="1">
    <location>
        <begin position="816"/>
        <end position="843"/>
    </location>
</feature>
<dbReference type="PATRIC" id="fig|35806.4.peg.2848"/>
<reference evidence="2 3" key="1">
    <citation type="submission" date="2015-02" db="EMBL/GenBank/DDBJ databases">
        <title>Genome sequene of Rhodovulum sulfidophilum DSM 2351.</title>
        <authorList>
            <person name="Nagao N."/>
        </authorList>
    </citation>
    <scope>NUCLEOTIDE SEQUENCE [LARGE SCALE GENOMIC DNA]</scope>
    <source>
        <strain evidence="2 3">DSM 2351</strain>
    </source>
</reference>
<feature type="compositionally biased region" description="Basic and acidic residues" evidence="1">
    <location>
        <begin position="831"/>
        <end position="843"/>
    </location>
</feature>
<protein>
    <recommendedName>
        <fullName evidence="4">Alpha/beta hydrolase</fullName>
    </recommendedName>
</protein>
<dbReference type="EMBL" id="AP014800">
    <property type="protein sequence ID" value="BAQ69918.1"/>
    <property type="molecule type" value="Genomic_DNA"/>
</dbReference>
<dbReference type="InterPro" id="IPR024501">
    <property type="entry name" value="DUF3141"/>
</dbReference>
<evidence type="ECO:0008006" key="4">
    <source>
        <dbReference type="Google" id="ProtNLM"/>
    </source>
</evidence>
<dbReference type="InterPro" id="IPR051321">
    <property type="entry name" value="PHA/PHB_synthase"/>
</dbReference>
<dbReference type="Pfam" id="PF11339">
    <property type="entry name" value="DUF3141"/>
    <property type="match status" value="1"/>
</dbReference>
<dbReference type="PANTHER" id="PTHR36837:SF2">
    <property type="entry name" value="POLY(3-HYDROXYALKANOATE) POLYMERASE SUBUNIT PHAC"/>
    <property type="match status" value="1"/>
</dbReference>
<dbReference type="SUPFAM" id="SSF53474">
    <property type="entry name" value="alpha/beta-Hydrolases"/>
    <property type="match status" value="1"/>
</dbReference>
<gene>
    <name evidence="2" type="ORF">NHU_02771</name>
</gene>